<dbReference type="RefSeq" id="XP_018327331.1">
    <property type="nucleotide sequence ID" value="XM_018471829.2"/>
</dbReference>
<dbReference type="InterPro" id="IPR025602">
    <property type="entry name" value="BCP1_family"/>
</dbReference>
<evidence type="ECO:0000313" key="5">
    <source>
        <dbReference type="RefSeq" id="XP_018327331.1"/>
    </source>
</evidence>
<keyword evidence="4" id="KW-1185">Reference proteome</keyword>
<evidence type="ECO:0000256" key="1">
    <source>
        <dbReference type="ARBA" id="ARBA00006781"/>
    </source>
</evidence>
<reference evidence="5" key="1">
    <citation type="submission" date="2025-08" db="UniProtKB">
        <authorList>
            <consortium name="RefSeq"/>
        </authorList>
    </citation>
    <scope>IDENTIFICATION</scope>
    <source>
        <tissue evidence="5">Entire body</tissue>
    </source>
</reference>
<dbReference type="FunCoup" id="A0A1W4WTW1">
    <property type="interactions" value="2000"/>
</dbReference>
<dbReference type="OrthoDB" id="27543at2759"/>
<gene>
    <name evidence="5" type="primary">LOC108738424</name>
</gene>
<name>A0A1W4WTW1_AGRPL</name>
<evidence type="ECO:0000313" key="4">
    <source>
        <dbReference type="Proteomes" id="UP000192223"/>
    </source>
</evidence>
<protein>
    <recommendedName>
        <fullName evidence="2">Protein BCCIP homolog</fullName>
    </recommendedName>
</protein>
<evidence type="ECO:0000256" key="3">
    <source>
        <dbReference type="SAM" id="MobiDB-lite"/>
    </source>
</evidence>
<organism evidence="4 5">
    <name type="scientific">Agrilus planipennis</name>
    <name type="common">Emerald ash borer</name>
    <name type="synonym">Agrilus marcopoli</name>
    <dbReference type="NCBI Taxonomy" id="224129"/>
    <lineage>
        <taxon>Eukaryota</taxon>
        <taxon>Metazoa</taxon>
        <taxon>Ecdysozoa</taxon>
        <taxon>Arthropoda</taxon>
        <taxon>Hexapoda</taxon>
        <taxon>Insecta</taxon>
        <taxon>Pterygota</taxon>
        <taxon>Neoptera</taxon>
        <taxon>Endopterygota</taxon>
        <taxon>Coleoptera</taxon>
        <taxon>Polyphaga</taxon>
        <taxon>Elateriformia</taxon>
        <taxon>Buprestoidea</taxon>
        <taxon>Buprestidae</taxon>
        <taxon>Agrilinae</taxon>
        <taxon>Agrilus</taxon>
    </lineage>
</organism>
<dbReference type="Proteomes" id="UP000192223">
    <property type="component" value="Unplaced"/>
</dbReference>
<feature type="region of interest" description="Disordered" evidence="3">
    <location>
        <begin position="1"/>
        <end position="22"/>
    </location>
</feature>
<feature type="compositionally biased region" description="Polar residues" evidence="3">
    <location>
        <begin position="12"/>
        <end position="22"/>
    </location>
</feature>
<accession>A0A1W4WTW1</accession>
<dbReference type="Pfam" id="PF13862">
    <property type="entry name" value="BCCIP"/>
    <property type="match status" value="1"/>
</dbReference>
<sequence>MAGPQKKRLVAENQSNDTTQQTEIQADFEGRNPEYEDFHGIKQLLHQLFLKAHIDLGALTELILNQKGVGSVLKQSFDDYDDEDDEDLVDESEVFGISTIVNLSAKSNSSVVQELFSYLKDLASQYLKGNDLDRVKDILSGSLKVGLLLNERFINIPPKVADPLLSSLEKELKSVSKKDSSYNFDYLIAVCKTYKNGKTQEEFYTNQEEIIFCKECEISFELSVAGQTDTGLGGKWTEDDIEMTPYRKVLFIKSNKFPVIVNSVKELVA</sequence>
<comment type="similarity">
    <text evidence="1 2">Belongs to the BCP1 family.</text>
</comment>
<dbReference type="PANTHER" id="PTHR13261">
    <property type="entry name" value="BRCA2 AND CDKN1A INTERACTING PROTEIN"/>
    <property type="match status" value="1"/>
</dbReference>
<dbReference type="InParanoid" id="A0A1W4WTW1"/>
<dbReference type="GeneID" id="108738424"/>
<dbReference type="PANTHER" id="PTHR13261:SF0">
    <property type="entry name" value="BRCA2 AND CDKN1A-INTERACTING PROTEIN"/>
    <property type="match status" value="1"/>
</dbReference>
<dbReference type="GO" id="GO:0005634">
    <property type="term" value="C:nucleus"/>
    <property type="evidence" value="ECO:0007669"/>
    <property type="project" value="TreeGrafter"/>
</dbReference>
<evidence type="ECO:0000256" key="2">
    <source>
        <dbReference type="PIRNR" id="PIRNR028983"/>
    </source>
</evidence>
<dbReference type="STRING" id="224129.A0A1W4WTW1"/>
<dbReference type="KEGG" id="apln:108738424"/>
<dbReference type="PIRSF" id="PIRSF028983">
    <property type="entry name" value="BCP1"/>
    <property type="match status" value="1"/>
</dbReference>
<proteinExistence type="inferred from homology"/>
<dbReference type="AlphaFoldDB" id="A0A1W4WTW1"/>